<keyword evidence="3" id="KW-1185">Reference proteome</keyword>
<reference evidence="3" key="1">
    <citation type="journal article" date="2019" name="Int. J. Syst. Evol. Microbiol.">
        <title>The Global Catalogue of Microorganisms (GCM) 10K type strain sequencing project: providing services to taxonomists for standard genome sequencing and annotation.</title>
        <authorList>
            <consortium name="The Broad Institute Genomics Platform"/>
            <consortium name="The Broad Institute Genome Sequencing Center for Infectious Disease"/>
            <person name="Wu L."/>
            <person name="Ma J."/>
        </authorList>
    </citation>
    <scope>NUCLEOTIDE SEQUENCE [LARGE SCALE GENOMIC DNA]</scope>
    <source>
        <strain evidence="3">JCM 17304</strain>
    </source>
</reference>
<evidence type="ECO:0000313" key="3">
    <source>
        <dbReference type="Proteomes" id="UP001500392"/>
    </source>
</evidence>
<gene>
    <name evidence="2" type="ORF">GCM10022414_14090</name>
</gene>
<protein>
    <submittedName>
        <fullName evidence="2">Uncharacterized protein</fullName>
    </submittedName>
</protein>
<proteinExistence type="predicted"/>
<sequence length="54" mass="6149">MVYRMLLENDARRCATERKLPRNTRDATMAMPTTTQPVSRVPKVTGFLPKLTKG</sequence>
<accession>A0ABP7WLU1</accession>
<feature type="region of interest" description="Disordered" evidence="1">
    <location>
        <begin position="20"/>
        <end position="40"/>
    </location>
</feature>
<evidence type="ECO:0000256" key="1">
    <source>
        <dbReference type="SAM" id="MobiDB-lite"/>
    </source>
</evidence>
<dbReference type="EMBL" id="BAABDM010000002">
    <property type="protein sequence ID" value="GAA4091858.1"/>
    <property type="molecule type" value="Genomic_DNA"/>
</dbReference>
<comment type="caution">
    <text evidence="2">The sequence shown here is derived from an EMBL/GenBank/DDBJ whole genome shotgun (WGS) entry which is preliminary data.</text>
</comment>
<dbReference type="Proteomes" id="UP001500392">
    <property type="component" value="Unassembled WGS sequence"/>
</dbReference>
<name>A0ABP7WLU1_9GAMM</name>
<organism evidence="2 3">
    <name type="scientific">Zhongshania borealis</name>
    <dbReference type="NCBI Taxonomy" id="889488"/>
    <lineage>
        <taxon>Bacteria</taxon>
        <taxon>Pseudomonadati</taxon>
        <taxon>Pseudomonadota</taxon>
        <taxon>Gammaproteobacteria</taxon>
        <taxon>Cellvibrionales</taxon>
        <taxon>Spongiibacteraceae</taxon>
        <taxon>Zhongshania</taxon>
    </lineage>
</organism>
<evidence type="ECO:0000313" key="2">
    <source>
        <dbReference type="EMBL" id="GAA4091858.1"/>
    </source>
</evidence>